<dbReference type="NCBIfam" id="NF033510">
    <property type="entry name" value="Ca_tandemer"/>
    <property type="match status" value="3"/>
</dbReference>
<dbReference type="EMBL" id="JBGOOT010000004">
    <property type="protein sequence ID" value="MEZ8194799.1"/>
    <property type="molecule type" value="Genomic_DNA"/>
</dbReference>
<accession>A0ABV4M5K0</accession>
<gene>
    <name evidence="3" type="ORF">ACED38_07850</name>
</gene>
<evidence type="ECO:0000256" key="1">
    <source>
        <dbReference type="SAM" id="MobiDB-lite"/>
    </source>
</evidence>
<feature type="domain" description="Bacterial Ig-like" evidence="2">
    <location>
        <begin position="262"/>
        <end position="364"/>
    </location>
</feature>
<reference evidence="3 4" key="1">
    <citation type="submission" date="2024-06" db="EMBL/GenBank/DDBJ databases">
        <authorList>
            <person name="Steensen K."/>
            <person name="Seneca J."/>
            <person name="Bartlau N."/>
            <person name="Yu A.X."/>
            <person name="Polz M.F."/>
        </authorList>
    </citation>
    <scope>NUCLEOTIDE SEQUENCE [LARGE SCALE GENOMIC DNA]</scope>
    <source>
        <strain evidence="3 4">FF146</strain>
    </source>
</reference>
<evidence type="ECO:0000313" key="4">
    <source>
        <dbReference type="Proteomes" id="UP001569153"/>
    </source>
</evidence>
<proteinExistence type="predicted"/>
<dbReference type="InterPro" id="IPR018247">
    <property type="entry name" value="EF_Hand_1_Ca_BS"/>
</dbReference>
<dbReference type="Gene3D" id="2.60.40.10">
    <property type="entry name" value="Immunoglobulins"/>
    <property type="match status" value="3"/>
</dbReference>
<organism evidence="3 4">
    <name type="scientific">Vibrio cortegadensis</name>
    <dbReference type="NCBI Taxonomy" id="1328770"/>
    <lineage>
        <taxon>Bacteria</taxon>
        <taxon>Pseudomonadati</taxon>
        <taxon>Pseudomonadota</taxon>
        <taxon>Gammaproteobacteria</taxon>
        <taxon>Vibrionales</taxon>
        <taxon>Vibrionaceae</taxon>
        <taxon>Vibrio</taxon>
    </lineage>
</organism>
<sequence>MDFSALVAGGISSLDQIMVIDLNGNVKVLKEGETVLPGELVIENNISDMTGLTASEAQISRVNDKNELDDITDDIEQIFAALEEGQDPTQLNEEFATAAGTNSGSSLITSGAVERDGAEVLADTNFVTSGLEALGLSQTQSLSLLEAYQTSSATPVLPITLDAPSVVITEDTNNDGTLTNSEIDGLVDVLVTPPANADVGDTLTVSGQPDRVLTPGDLDNGVSYQYPVPADGESLTVTATITDPSGNTSPQASANVVVHTSISKPTIDLVASSDSGDSDTDNLTNDKTPTFSLGNIDDDVVAAGIVVLKDGVALEGTLTEEQDGTWSFTSSADLADGTYDLSVKVTDDAGNSATSTELEVIIDTEAAATITIDDDIAGDDMVNAAEAAGDVTITGTVGGDAKPGDTVTLTVNGNSTDYTGTVKADGTYSINVPGSELVADADSTIVASVSGTDEAGNPFTATTEASGDNKDGGYEVDTDISKPTIDLVEGSDTGNSDTDNLTNDTTPTFALGNIDSDADKVEVFNGDSKLGDAVKADDGTWSFTPSTALADGTYDLSVKVTDDAGNEKTSDALEVEVDIELSKPTIDLVEGSDTGNSDT</sequence>
<dbReference type="RefSeq" id="WP_371730158.1">
    <property type="nucleotide sequence ID" value="NZ_JBGOOT010000004.1"/>
</dbReference>
<dbReference type="InterPro" id="IPR049826">
    <property type="entry name" value="Ig-like_ice"/>
</dbReference>
<feature type="non-terminal residue" evidence="3">
    <location>
        <position position="599"/>
    </location>
</feature>
<dbReference type="Pfam" id="PF19077">
    <property type="entry name" value="Big_13"/>
    <property type="match status" value="2"/>
</dbReference>
<keyword evidence="4" id="KW-1185">Reference proteome</keyword>
<name>A0ABV4M5K0_9VIBR</name>
<dbReference type="InterPro" id="IPR013783">
    <property type="entry name" value="Ig-like_fold"/>
</dbReference>
<evidence type="ECO:0000313" key="3">
    <source>
        <dbReference type="EMBL" id="MEZ8194799.1"/>
    </source>
</evidence>
<feature type="region of interest" description="Disordered" evidence="1">
    <location>
        <begin position="455"/>
        <end position="478"/>
    </location>
</feature>
<comment type="caution">
    <text evidence="3">The sequence shown here is derived from an EMBL/GenBank/DDBJ whole genome shotgun (WGS) entry which is preliminary data.</text>
</comment>
<feature type="domain" description="Bacterial Ig-like" evidence="2">
    <location>
        <begin position="480"/>
        <end position="578"/>
    </location>
</feature>
<dbReference type="PROSITE" id="PS00018">
    <property type="entry name" value="EF_HAND_1"/>
    <property type="match status" value="1"/>
</dbReference>
<dbReference type="NCBIfam" id="NF012196">
    <property type="entry name" value="Ig_like_ice"/>
    <property type="match status" value="1"/>
</dbReference>
<dbReference type="Proteomes" id="UP001569153">
    <property type="component" value="Unassembled WGS sequence"/>
</dbReference>
<protein>
    <submittedName>
        <fullName evidence="3">Ig-like domain-containing protein</fullName>
    </submittedName>
</protein>
<dbReference type="InterPro" id="IPR044016">
    <property type="entry name" value="Big_13"/>
</dbReference>
<evidence type="ECO:0000259" key="2">
    <source>
        <dbReference type="Pfam" id="PF19077"/>
    </source>
</evidence>